<evidence type="ECO:0000256" key="2">
    <source>
        <dbReference type="SAM" id="SignalP"/>
    </source>
</evidence>
<dbReference type="RefSeq" id="WP_054671900.1">
    <property type="nucleotide sequence ID" value="NZ_AYZR01000008.1"/>
</dbReference>
<organism evidence="3 4">
    <name type="scientific">Lentilactobacillus senioris DSM 24302 = JCM 17472</name>
    <dbReference type="NCBI Taxonomy" id="1423802"/>
    <lineage>
        <taxon>Bacteria</taxon>
        <taxon>Bacillati</taxon>
        <taxon>Bacillota</taxon>
        <taxon>Bacilli</taxon>
        <taxon>Lactobacillales</taxon>
        <taxon>Lactobacillaceae</taxon>
        <taxon>Lentilactobacillus</taxon>
    </lineage>
</organism>
<accession>A0A0R2CRS1</accession>
<comment type="caution">
    <text evidence="3">The sequence shown here is derived from an EMBL/GenBank/DDBJ whole genome shotgun (WGS) entry which is preliminary data.</text>
</comment>
<gene>
    <name evidence="3" type="ORF">FC56_GL000699</name>
</gene>
<name>A0A0R2CRS1_9LACO</name>
<keyword evidence="2" id="KW-0732">Signal</keyword>
<keyword evidence="4" id="KW-1185">Reference proteome</keyword>
<proteinExistence type="predicted"/>
<dbReference type="PROSITE" id="PS51257">
    <property type="entry name" value="PROKAR_LIPOPROTEIN"/>
    <property type="match status" value="1"/>
</dbReference>
<evidence type="ECO:0000256" key="1">
    <source>
        <dbReference type="SAM" id="MobiDB-lite"/>
    </source>
</evidence>
<evidence type="ECO:0008006" key="5">
    <source>
        <dbReference type="Google" id="ProtNLM"/>
    </source>
</evidence>
<sequence>MKKRIATLAALAAIPFFLAACSSSNSSKQSSSSSESSTSQTAKKTSSSNSSSDASMANSTSHKINWKGGVYTTKYSLKQMQRKFNVHYYTTKESNKITWYHNKYMGLTRGANIKNQAKGVKSTQGKITDPTSYYAAFFTYNTKQQFQSKKYVNLEDGSFYVQRF</sequence>
<evidence type="ECO:0000313" key="4">
    <source>
        <dbReference type="Proteomes" id="UP000051256"/>
    </source>
</evidence>
<feature type="region of interest" description="Disordered" evidence="1">
    <location>
        <begin position="23"/>
        <end position="59"/>
    </location>
</feature>
<dbReference type="PATRIC" id="fig|1423802.4.peg.710"/>
<feature type="signal peptide" evidence="2">
    <location>
        <begin position="1"/>
        <end position="19"/>
    </location>
</feature>
<protein>
    <recommendedName>
        <fullName evidence="5">Lipoprotein</fullName>
    </recommendedName>
</protein>
<feature type="chain" id="PRO_5038490082" description="Lipoprotein" evidence="2">
    <location>
        <begin position="20"/>
        <end position="164"/>
    </location>
</feature>
<reference evidence="3 4" key="1">
    <citation type="journal article" date="2015" name="Genome Announc.">
        <title>Expanding the biotechnology potential of lactobacilli through comparative genomics of 213 strains and associated genera.</title>
        <authorList>
            <person name="Sun Z."/>
            <person name="Harris H.M."/>
            <person name="McCann A."/>
            <person name="Guo C."/>
            <person name="Argimon S."/>
            <person name="Zhang W."/>
            <person name="Yang X."/>
            <person name="Jeffery I.B."/>
            <person name="Cooney J.C."/>
            <person name="Kagawa T.F."/>
            <person name="Liu W."/>
            <person name="Song Y."/>
            <person name="Salvetti E."/>
            <person name="Wrobel A."/>
            <person name="Rasinkangas P."/>
            <person name="Parkhill J."/>
            <person name="Rea M.C."/>
            <person name="O'Sullivan O."/>
            <person name="Ritari J."/>
            <person name="Douillard F.P."/>
            <person name="Paul Ross R."/>
            <person name="Yang R."/>
            <person name="Briner A.E."/>
            <person name="Felis G.E."/>
            <person name="de Vos W.M."/>
            <person name="Barrangou R."/>
            <person name="Klaenhammer T.R."/>
            <person name="Caufield P.W."/>
            <person name="Cui Y."/>
            <person name="Zhang H."/>
            <person name="O'Toole P.W."/>
        </authorList>
    </citation>
    <scope>NUCLEOTIDE SEQUENCE [LARGE SCALE GENOMIC DNA]</scope>
    <source>
        <strain evidence="3 4">DSM 24302</strain>
    </source>
</reference>
<dbReference type="EMBL" id="AYZR01000008">
    <property type="protein sequence ID" value="KRM93978.1"/>
    <property type="molecule type" value="Genomic_DNA"/>
</dbReference>
<evidence type="ECO:0000313" key="3">
    <source>
        <dbReference type="EMBL" id="KRM93978.1"/>
    </source>
</evidence>
<dbReference type="Proteomes" id="UP000051256">
    <property type="component" value="Unassembled WGS sequence"/>
</dbReference>
<dbReference type="AlphaFoldDB" id="A0A0R2CRS1"/>